<comment type="caution">
    <text evidence="1">The sequence shown here is derived from an EMBL/GenBank/DDBJ whole genome shotgun (WGS) entry which is preliminary data.</text>
</comment>
<accession>A0ACC0B786</accession>
<name>A0ACC0B786_CATRO</name>
<dbReference type="EMBL" id="CM044704">
    <property type="protein sequence ID" value="KAI5668487.1"/>
    <property type="molecule type" value="Genomic_DNA"/>
</dbReference>
<sequence>MEKICLLFLAVLITNCLTLCRSQRGDESALLAFRSHITTDPNRILTNWTANALVCNWAGVSCNANQRVMALNLSGFGLLGTIAPHLGNLTFLTSLDIGHNNFSGSIPSELASLRSLSQIFLRYNQLTGTIPSGIFSLSSLEIVNMASNSLSGNLTSSVCNDQSKLRELSLSDNLLEGTIPPELSKCNDLEQLSLSSNQFTGRIPRELGFLSKLKVLFIEGNNFTGGIPLEIGNLTNLERLSMQTCNLTGKIPPSIFNISSLRFISLADNYLSGSLPQSMDYKLPLLEQLYLSMNELSGEIPPFVWESKNLVNLALSINNFTGGISRKIGNLTSLATLSMINNGLTGEIPTGITNLVNLEDLSLGGNNLSGPIPPGIFNISLLQYIVLSSNRLSGSLPSSIWVTLPNLEEIYLSNNKLSGWIPSFLSNASSLRILDLSSNSFSGPVPTTIGNLRFLQRFIIAENNLTRESSTPELTFITSLTNCRDLELVEMSLNQFDGFLPTSIGNFSSSLNLFKAFGCKIWGTIPNEIGSQASLTAIYLDSNELTGSIPSTVGKLQNVERIYLEHNRLQGPIPTELCQLPKLGDLYLSDNMLNGSIPDCLGRRSTLRRIYLQSNGLTSTIPSSLWSLNFLLGLNLSSNSLSGNVSPEIQNLKVITELDLSRNQLSGDIPSTLGSIQTLSFLSLAHNRFQGNIPESFGNMLSLESLDLSFNDLSGNIPSSLEKLGIKRFNVSVNRLEGQVPTSGCFANFTALSFLQNSALCGPTRLQLPPCQTKESSSHRAHSLMKYILPPVAAVILITAAIIFLCLRRKKEVIRRLHSVRNYWPHQWSKVSYQDLHKATDSFDESNLLGTGSFGSVYRGTLPDGTDVAVKVFHCQQEGLNKNFDAECEVFSTIRHRNLVRVYSAYGRPDFKALVLEYIPNGCLEKWLHSEKYFLDMLQRLNIAIDVASALEYLHHDHIPAVVHCDLKPANILLDEDMNARVCDFSIAKLFGDDQHAVRTKTLATIGYMAPEYGTQGIVSTSGDVYSYGVVLLEMFTKKKPTDDIFGEDFCLKRWVYESLRANTIMEIVDRKLINSEDLDFSAKEQCILSLLHIAMFCLTDSPQERITMRDVGARLERIKGVYEESVFKSTKID</sequence>
<gene>
    <name evidence="1" type="ORF">M9H77_18340</name>
</gene>
<evidence type="ECO:0000313" key="1">
    <source>
        <dbReference type="EMBL" id="KAI5668487.1"/>
    </source>
</evidence>
<organism evidence="1 2">
    <name type="scientific">Catharanthus roseus</name>
    <name type="common">Madagascar periwinkle</name>
    <name type="synonym">Vinca rosea</name>
    <dbReference type="NCBI Taxonomy" id="4058"/>
    <lineage>
        <taxon>Eukaryota</taxon>
        <taxon>Viridiplantae</taxon>
        <taxon>Streptophyta</taxon>
        <taxon>Embryophyta</taxon>
        <taxon>Tracheophyta</taxon>
        <taxon>Spermatophyta</taxon>
        <taxon>Magnoliopsida</taxon>
        <taxon>eudicotyledons</taxon>
        <taxon>Gunneridae</taxon>
        <taxon>Pentapetalae</taxon>
        <taxon>asterids</taxon>
        <taxon>lamiids</taxon>
        <taxon>Gentianales</taxon>
        <taxon>Apocynaceae</taxon>
        <taxon>Rauvolfioideae</taxon>
        <taxon>Vinceae</taxon>
        <taxon>Catharanthinae</taxon>
        <taxon>Catharanthus</taxon>
    </lineage>
</organism>
<keyword evidence="2" id="KW-1185">Reference proteome</keyword>
<protein>
    <submittedName>
        <fullName evidence="1">Uncharacterized protein</fullName>
    </submittedName>
</protein>
<reference evidence="2" key="1">
    <citation type="journal article" date="2023" name="Nat. Plants">
        <title>Single-cell RNA sequencing provides a high-resolution roadmap for understanding the multicellular compartmentation of specialized metabolism.</title>
        <authorList>
            <person name="Sun S."/>
            <person name="Shen X."/>
            <person name="Li Y."/>
            <person name="Li Y."/>
            <person name="Wang S."/>
            <person name="Li R."/>
            <person name="Zhang H."/>
            <person name="Shen G."/>
            <person name="Guo B."/>
            <person name="Wei J."/>
            <person name="Xu J."/>
            <person name="St-Pierre B."/>
            <person name="Chen S."/>
            <person name="Sun C."/>
        </authorList>
    </citation>
    <scope>NUCLEOTIDE SEQUENCE [LARGE SCALE GENOMIC DNA]</scope>
</reference>
<evidence type="ECO:0000313" key="2">
    <source>
        <dbReference type="Proteomes" id="UP001060085"/>
    </source>
</evidence>
<dbReference type="Proteomes" id="UP001060085">
    <property type="component" value="Linkage Group LG04"/>
</dbReference>
<proteinExistence type="predicted"/>